<dbReference type="GO" id="GO:0008360">
    <property type="term" value="P:regulation of cell shape"/>
    <property type="evidence" value="ECO:0007669"/>
    <property type="project" value="UniProtKB-KW"/>
</dbReference>
<evidence type="ECO:0000313" key="14">
    <source>
        <dbReference type="Proteomes" id="UP000294830"/>
    </source>
</evidence>
<protein>
    <recommendedName>
        <fullName evidence="11">Biosynthetic peptidoglycan transglycosylase</fullName>
        <ecNumber evidence="11">2.4.99.28</ecNumber>
    </recommendedName>
    <alternativeName>
        <fullName evidence="11">Glycan polymerase</fullName>
    </alternativeName>
    <alternativeName>
        <fullName evidence="11">Peptidoglycan glycosyltransferase MtgA</fullName>
        <shortName evidence="11">PGT</shortName>
    </alternativeName>
</protein>
<dbReference type="Gene3D" id="1.10.3810.10">
    <property type="entry name" value="Biosynthetic peptidoglycan transglycosylase-like"/>
    <property type="match status" value="1"/>
</dbReference>
<evidence type="ECO:0000256" key="5">
    <source>
        <dbReference type="ARBA" id="ARBA00022692"/>
    </source>
</evidence>
<evidence type="ECO:0000256" key="6">
    <source>
        <dbReference type="ARBA" id="ARBA00022960"/>
    </source>
</evidence>
<evidence type="ECO:0000313" key="13">
    <source>
        <dbReference type="EMBL" id="TCN70549.1"/>
    </source>
</evidence>
<keyword evidence="8 11" id="KW-1133">Transmembrane helix</keyword>
<gene>
    <name evidence="11" type="primary">mtgA</name>
    <name evidence="13" type="ORF">CLV25_10364</name>
</gene>
<dbReference type="GO" id="GO:0005886">
    <property type="term" value="C:plasma membrane"/>
    <property type="evidence" value="ECO:0007669"/>
    <property type="project" value="UniProtKB-SubCell"/>
</dbReference>
<evidence type="ECO:0000256" key="3">
    <source>
        <dbReference type="ARBA" id="ARBA00022676"/>
    </source>
</evidence>
<dbReference type="SUPFAM" id="SSF53955">
    <property type="entry name" value="Lysozyme-like"/>
    <property type="match status" value="1"/>
</dbReference>
<sequence length="232" mass="26669">MSQKIRPMIKFKRGVKFFTLLFFTSSIFSVLIMRLVPITFTPLMLIRSVEQAIDGDFPKAKRSWTSYGNISKNMVLAVVSSEDNKFPEHYGFDFVAIERALKHNTKKKKIRGGSTISQQTGKNVFLVPARNWIRKGFETYFTILIEATWSKKRIMETYLNIVELGNGIYGVQAASEFYFEKDAKNLTKRQSALLAATLPSPLKRNPGNPNAAMRHKQELILRIMRKLREVNL</sequence>
<comment type="pathway">
    <text evidence="11">Cell wall biogenesis; peptidoglycan biosynthesis.</text>
</comment>
<dbReference type="OrthoDB" id="9766909at2"/>
<dbReference type="EC" id="2.4.99.28" evidence="11"/>
<evidence type="ECO:0000256" key="8">
    <source>
        <dbReference type="ARBA" id="ARBA00022989"/>
    </source>
</evidence>
<evidence type="ECO:0000259" key="12">
    <source>
        <dbReference type="Pfam" id="PF00912"/>
    </source>
</evidence>
<dbReference type="InterPro" id="IPR036950">
    <property type="entry name" value="PBP_transglycosylase"/>
</dbReference>
<keyword evidence="1 11" id="KW-1003">Cell membrane</keyword>
<dbReference type="PANTHER" id="PTHR30400">
    <property type="entry name" value="MONOFUNCTIONAL BIOSYNTHETIC PEPTIDOGLYCAN TRANSGLYCOSYLASE"/>
    <property type="match status" value="1"/>
</dbReference>
<keyword evidence="14" id="KW-1185">Reference proteome</keyword>
<dbReference type="HAMAP" id="MF_00766">
    <property type="entry name" value="PGT_MtgA"/>
    <property type="match status" value="1"/>
</dbReference>
<comment type="function">
    <text evidence="11">Peptidoglycan polymerase that catalyzes glycan chain elongation from lipid-linked precursors.</text>
</comment>
<keyword evidence="7 11" id="KW-0573">Peptidoglycan synthesis</keyword>
<dbReference type="AlphaFoldDB" id="A0A4R2F0P9"/>
<evidence type="ECO:0000256" key="7">
    <source>
        <dbReference type="ARBA" id="ARBA00022984"/>
    </source>
</evidence>
<keyword evidence="6 11" id="KW-0133">Cell shape</keyword>
<dbReference type="GO" id="GO:0008955">
    <property type="term" value="F:peptidoglycan glycosyltransferase activity"/>
    <property type="evidence" value="ECO:0007669"/>
    <property type="project" value="UniProtKB-UniRule"/>
</dbReference>
<keyword evidence="4 11" id="KW-0808">Transferase</keyword>
<reference evidence="13 14" key="1">
    <citation type="submission" date="2019-03" db="EMBL/GenBank/DDBJ databases">
        <title>Genomic Encyclopedia of Archaeal and Bacterial Type Strains, Phase II (KMG-II): from individual species to whole genera.</title>
        <authorList>
            <person name="Goeker M."/>
        </authorList>
    </citation>
    <scope>NUCLEOTIDE SEQUENCE [LARGE SCALE GENOMIC DNA]</scope>
    <source>
        <strain evidence="13 14">RL-C</strain>
    </source>
</reference>
<evidence type="ECO:0000256" key="2">
    <source>
        <dbReference type="ARBA" id="ARBA00022519"/>
    </source>
</evidence>
<dbReference type="UniPathway" id="UPA00219"/>
<keyword evidence="10 11" id="KW-0961">Cell wall biogenesis/degradation</keyword>
<dbReference type="GO" id="GO:0009252">
    <property type="term" value="P:peptidoglycan biosynthetic process"/>
    <property type="evidence" value="ECO:0007669"/>
    <property type="project" value="UniProtKB-UniRule"/>
</dbReference>
<dbReference type="InterPro" id="IPR023346">
    <property type="entry name" value="Lysozyme-like_dom_sf"/>
</dbReference>
<organism evidence="13 14">
    <name type="scientific">Acetobacteroides hydrogenigenes</name>
    <dbReference type="NCBI Taxonomy" id="979970"/>
    <lineage>
        <taxon>Bacteria</taxon>
        <taxon>Pseudomonadati</taxon>
        <taxon>Bacteroidota</taxon>
        <taxon>Bacteroidia</taxon>
        <taxon>Bacteroidales</taxon>
        <taxon>Rikenellaceae</taxon>
        <taxon>Acetobacteroides</taxon>
    </lineage>
</organism>
<dbReference type="GO" id="GO:0071555">
    <property type="term" value="P:cell wall organization"/>
    <property type="evidence" value="ECO:0007669"/>
    <property type="project" value="UniProtKB-KW"/>
</dbReference>
<name>A0A4R2F0P9_9BACT</name>
<keyword evidence="5 11" id="KW-0812">Transmembrane</keyword>
<dbReference type="RefSeq" id="WP_131838415.1">
    <property type="nucleotide sequence ID" value="NZ_SLWB01000003.1"/>
</dbReference>
<dbReference type="Proteomes" id="UP000294830">
    <property type="component" value="Unassembled WGS sequence"/>
</dbReference>
<keyword evidence="3 11" id="KW-0328">Glycosyltransferase</keyword>
<evidence type="ECO:0000256" key="9">
    <source>
        <dbReference type="ARBA" id="ARBA00023136"/>
    </source>
</evidence>
<evidence type="ECO:0000256" key="1">
    <source>
        <dbReference type="ARBA" id="ARBA00022475"/>
    </source>
</evidence>
<proteinExistence type="inferred from homology"/>
<dbReference type="EMBL" id="SLWB01000003">
    <property type="protein sequence ID" value="TCN70549.1"/>
    <property type="molecule type" value="Genomic_DNA"/>
</dbReference>
<dbReference type="InterPro" id="IPR001264">
    <property type="entry name" value="Glyco_trans_51"/>
</dbReference>
<accession>A0A4R2F0P9</accession>
<comment type="subcellular location">
    <subcellularLocation>
        <location evidence="11">Cell membrane</location>
        <topology evidence="11">Single-pass membrane protein</topology>
    </subcellularLocation>
</comment>
<keyword evidence="9 11" id="KW-0472">Membrane</keyword>
<comment type="similarity">
    <text evidence="11">Belongs to the glycosyltransferase 51 family.</text>
</comment>
<dbReference type="GO" id="GO:0009274">
    <property type="term" value="C:peptidoglycan-based cell wall"/>
    <property type="evidence" value="ECO:0007669"/>
    <property type="project" value="InterPro"/>
</dbReference>
<comment type="catalytic activity">
    <reaction evidence="11">
        <text>[GlcNAc-(1-&gt;4)-Mur2Ac(oyl-L-Ala-gamma-D-Glu-L-Lys-D-Ala-D-Ala)](n)-di-trans,octa-cis-undecaprenyl diphosphate + beta-D-GlcNAc-(1-&gt;4)-Mur2Ac(oyl-L-Ala-gamma-D-Glu-L-Lys-D-Ala-D-Ala)-di-trans,octa-cis-undecaprenyl diphosphate = [GlcNAc-(1-&gt;4)-Mur2Ac(oyl-L-Ala-gamma-D-Glu-L-Lys-D-Ala-D-Ala)](n+1)-di-trans,octa-cis-undecaprenyl diphosphate + di-trans,octa-cis-undecaprenyl diphosphate + H(+)</text>
        <dbReference type="Rhea" id="RHEA:23708"/>
        <dbReference type="Rhea" id="RHEA-COMP:9602"/>
        <dbReference type="Rhea" id="RHEA-COMP:9603"/>
        <dbReference type="ChEBI" id="CHEBI:15378"/>
        <dbReference type="ChEBI" id="CHEBI:58405"/>
        <dbReference type="ChEBI" id="CHEBI:60033"/>
        <dbReference type="ChEBI" id="CHEBI:78435"/>
        <dbReference type="EC" id="2.4.99.28"/>
    </reaction>
</comment>
<dbReference type="NCBIfam" id="TIGR02070">
    <property type="entry name" value="mono_pep_trsgly"/>
    <property type="match status" value="1"/>
</dbReference>
<dbReference type="PANTHER" id="PTHR30400:SF0">
    <property type="entry name" value="BIOSYNTHETIC PEPTIDOGLYCAN TRANSGLYCOSYLASE"/>
    <property type="match status" value="1"/>
</dbReference>
<keyword evidence="2" id="KW-0997">Cell inner membrane</keyword>
<dbReference type="InterPro" id="IPR011812">
    <property type="entry name" value="Pep_trsgly"/>
</dbReference>
<evidence type="ECO:0000256" key="10">
    <source>
        <dbReference type="ARBA" id="ARBA00023316"/>
    </source>
</evidence>
<evidence type="ECO:0000256" key="4">
    <source>
        <dbReference type="ARBA" id="ARBA00022679"/>
    </source>
</evidence>
<dbReference type="GO" id="GO:0016763">
    <property type="term" value="F:pentosyltransferase activity"/>
    <property type="evidence" value="ECO:0007669"/>
    <property type="project" value="InterPro"/>
</dbReference>
<evidence type="ECO:0000256" key="11">
    <source>
        <dbReference type="HAMAP-Rule" id="MF_00766"/>
    </source>
</evidence>
<feature type="domain" description="Glycosyl transferase family 51" evidence="12">
    <location>
        <begin position="59"/>
        <end position="224"/>
    </location>
</feature>
<dbReference type="Pfam" id="PF00912">
    <property type="entry name" value="Transgly"/>
    <property type="match status" value="1"/>
</dbReference>
<comment type="caution">
    <text evidence="13">The sequence shown here is derived from an EMBL/GenBank/DDBJ whole genome shotgun (WGS) entry which is preliminary data.</text>
</comment>